<gene>
    <name evidence="1" type="ORF">BpHYR1_029182</name>
</gene>
<name>A0A3M7RLD3_BRAPC</name>
<dbReference type="OrthoDB" id="2274644at2759"/>
<reference evidence="1 2" key="1">
    <citation type="journal article" date="2018" name="Sci. Rep.">
        <title>Genomic signatures of local adaptation to the degree of environmental predictability in rotifers.</title>
        <authorList>
            <person name="Franch-Gras L."/>
            <person name="Hahn C."/>
            <person name="Garcia-Roger E.M."/>
            <person name="Carmona M.J."/>
            <person name="Serra M."/>
            <person name="Gomez A."/>
        </authorList>
    </citation>
    <scope>NUCLEOTIDE SEQUENCE [LARGE SCALE GENOMIC DNA]</scope>
    <source>
        <strain evidence="1">HYR1</strain>
    </source>
</reference>
<organism evidence="1 2">
    <name type="scientific">Brachionus plicatilis</name>
    <name type="common">Marine rotifer</name>
    <name type="synonym">Brachionus muelleri</name>
    <dbReference type="NCBI Taxonomy" id="10195"/>
    <lineage>
        <taxon>Eukaryota</taxon>
        <taxon>Metazoa</taxon>
        <taxon>Spiralia</taxon>
        <taxon>Gnathifera</taxon>
        <taxon>Rotifera</taxon>
        <taxon>Eurotatoria</taxon>
        <taxon>Monogononta</taxon>
        <taxon>Pseudotrocha</taxon>
        <taxon>Ploima</taxon>
        <taxon>Brachionidae</taxon>
        <taxon>Brachionus</taxon>
    </lineage>
</organism>
<protein>
    <submittedName>
        <fullName evidence="1">Uncharacterized protein</fullName>
    </submittedName>
</protein>
<dbReference type="Gene3D" id="1.10.1410.10">
    <property type="match status" value="1"/>
</dbReference>
<sequence>MFRKLKLNIGYEKSYGIKNSNLIKIHCVGDPRVKEICLQIKYFSKTYQINGSQQQFISSYYFVTKIKYFGWLKIRFKKCWFSIDWLSRILYKIRLDPFENGTLTDNSLKNLRIQKIATKKEECLIADILNAKQTKLKELSRCELTIVTRVDASTCFFKNRRFFN</sequence>
<dbReference type="AlphaFoldDB" id="A0A3M7RLD3"/>
<accession>A0A3M7RLD3</accession>
<proteinExistence type="predicted"/>
<evidence type="ECO:0000313" key="2">
    <source>
        <dbReference type="Proteomes" id="UP000276133"/>
    </source>
</evidence>
<dbReference type="Proteomes" id="UP000276133">
    <property type="component" value="Unassembled WGS sequence"/>
</dbReference>
<dbReference type="EMBL" id="REGN01003137">
    <property type="protein sequence ID" value="RNA24362.1"/>
    <property type="molecule type" value="Genomic_DNA"/>
</dbReference>
<evidence type="ECO:0000313" key="1">
    <source>
        <dbReference type="EMBL" id="RNA24362.1"/>
    </source>
</evidence>
<comment type="caution">
    <text evidence="1">The sequence shown here is derived from an EMBL/GenBank/DDBJ whole genome shotgun (WGS) entry which is preliminary data.</text>
</comment>
<keyword evidence="2" id="KW-1185">Reference proteome</keyword>